<feature type="compositionally biased region" description="Polar residues" evidence="7">
    <location>
        <begin position="172"/>
        <end position="188"/>
    </location>
</feature>
<dbReference type="PROSITE" id="PS50071">
    <property type="entry name" value="HOMEOBOX_2"/>
    <property type="match status" value="1"/>
</dbReference>
<keyword evidence="3 5" id="KW-0371">Homeobox</keyword>
<dbReference type="GO" id="GO:0000977">
    <property type="term" value="F:RNA polymerase II transcription regulatory region sequence-specific DNA binding"/>
    <property type="evidence" value="ECO:0007669"/>
    <property type="project" value="TreeGrafter"/>
</dbReference>
<dbReference type="RefSeq" id="XP_020859391.1">
    <property type="nucleotide sequence ID" value="XM_021003732.1"/>
</dbReference>
<keyword evidence="4 5" id="KW-0539">Nucleus</keyword>
<dbReference type="GO" id="GO:0005634">
    <property type="term" value="C:nucleus"/>
    <property type="evidence" value="ECO:0007669"/>
    <property type="project" value="UniProtKB-SubCell"/>
</dbReference>
<feature type="region of interest" description="Disordered" evidence="7">
    <location>
        <begin position="20"/>
        <end position="41"/>
    </location>
</feature>
<feature type="compositionally biased region" description="Low complexity" evidence="7">
    <location>
        <begin position="151"/>
        <end position="166"/>
    </location>
</feature>
<feature type="region of interest" description="Disordered" evidence="7">
    <location>
        <begin position="53"/>
        <end position="89"/>
    </location>
</feature>
<evidence type="ECO:0000259" key="8">
    <source>
        <dbReference type="PROSITE" id="PS50071"/>
    </source>
</evidence>
<feature type="domain" description="Homeobox" evidence="8">
    <location>
        <begin position="84"/>
        <end position="144"/>
    </location>
</feature>
<dbReference type="GeneID" id="110219955"/>
<dbReference type="GO" id="GO:0000981">
    <property type="term" value="F:DNA-binding transcription factor activity, RNA polymerase II-specific"/>
    <property type="evidence" value="ECO:0007669"/>
    <property type="project" value="TreeGrafter"/>
</dbReference>
<evidence type="ECO:0000256" key="6">
    <source>
        <dbReference type="RuleBase" id="RU000682"/>
    </source>
</evidence>
<dbReference type="InterPro" id="IPR051306">
    <property type="entry name" value="Homeobox_regulator"/>
</dbReference>
<feature type="compositionally biased region" description="Polar residues" evidence="7">
    <location>
        <begin position="251"/>
        <end position="271"/>
    </location>
</feature>
<dbReference type="InterPro" id="IPR001356">
    <property type="entry name" value="HD"/>
</dbReference>
<evidence type="ECO:0000256" key="1">
    <source>
        <dbReference type="ARBA" id="ARBA00004123"/>
    </source>
</evidence>
<dbReference type="PANTHER" id="PTHR46123">
    <property type="entry name" value="MIX-TYPE HOMEOBOX GENE 1-RELATED"/>
    <property type="match status" value="1"/>
</dbReference>
<organism evidence="9 10">
    <name type="scientific">Phascolarctos cinereus</name>
    <name type="common">Koala</name>
    <dbReference type="NCBI Taxonomy" id="38626"/>
    <lineage>
        <taxon>Eukaryota</taxon>
        <taxon>Metazoa</taxon>
        <taxon>Chordata</taxon>
        <taxon>Craniata</taxon>
        <taxon>Vertebrata</taxon>
        <taxon>Euteleostomi</taxon>
        <taxon>Mammalia</taxon>
        <taxon>Metatheria</taxon>
        <taxon>Diprotodontia</taxon>
        <taxon>Phascolarctidae</taxon>
        <taxon>Phascolarctos</taxon>
    </lineage>
</organism>
<gene>
    <name evidence="10" type="primary">LOC110219955</name>
</gene>
<dbReference type="Proteomes" id="UP000515140">
    <property type="component" value="Unplaced"/>
</dbReference>
<dbReference type="SUPFAM" id="SSF46689">
    <property type="entry name" value="Homeodomain-like"/>
    <property type="match status" value="1"/>
</dbReference>
<dbReference type="KEGG" id="pcw:110219955"/>
<feature type="DNA-binding region" description="Homeobox" evidence="5">
    <location>
        <begin position="86"/>
        <end position="145"/>
    </location>
</feature>
<name>A0A6P5LTL2_PHACI</name>
<accession>A0A6P5LTL2</accession>
<dbReference type="InParanoid" id="A0A6P5LTL2"/>
<evidence type="ECO:0000313" key="10">
    <source>
        <dbReference type="RefSeq" id="XP_020859391.1"/>
    </source>
</evidence>
<dbReference type="InterPro" id="IPR009057">
    <property type="entry name" value="Homeodomain-like_sf"/>
</dbReference>
<protein>
    <submittedName>
        <fullName evidence="10">Homeobox protein MIXL1-like isoform X1</fullName>
    </submittedName>
</protein>
<feature type="region of interest" description="Disordered" evidence="7">
    <location>
        <begin position="141"/>
        <end position="271"/>
    </location>
</feature>
<evidence type="ECO:0000256" key="3">
    <source>
        <dbReference type="ARBA" id="ARBA00023155"/>
    </source>
</evidence>
<keyword evidence="9" id="KW-1185">Reference proteome</keyword>
<dbReference type="SMART" id="SM00389">
    <property type="entry name" value="HOX"/>
    <property type="match status" value="1"/>
</dbReference>
<dbReference type="PANTHER" id="PTHR46123:SF4">
    <property type="entry name" value="MIX-TYPE HOMEOBOX GENE 1-RELATED"/>
    <property type="match status" value="1"/>
</dbReference>
<dbReference type="Pfam" id="PF00046">
    <property type="entry name" value="Homeodomain"/>
    <property type="match status" value="1"/>
</dbReference>
<dbReference type="CDD" id="cd00086">
    <property type="entry name" value="homeodomain"/>
    <property type="match status" value="1"/>
</dbReference>
<keyword evidence="2 5" id="KW-0238">DNA-binding</keyword>
<reference evidence="10" key="1">
    <citation type="submission" date="2025-08" db="UniProtKB">
        <authorList>
            <consortium name="RefSeq"/>
        </authorList>
    </citation>
    <scope>IDENTIFICATION</scope>
    <source>
        <tissue evidence="10">Spleen</tissue>
    </source>
</reference>
<evidence type="ECO:0000256" key="2">
    <source>
        <dbReference type="ARBA" id="ARBA00023125"/>
    </source>
</evidence>
<feature type="compositionally biased region" description="Low complexity" evidence="7">
    <location>
        <begin position="336"/>
        <end position="348"/>
    </location>
</feature>
<evidence type="ECO:0000313" key="9">
    <source>
        <dbReference type="Proteomes" id="UP000515140"/>
    </source>
</evidence>
<evidence type="ECO:0000256" key="7">
    <source>
        <dbReference type="SAM" id="MobiDB-lite"/>
    </source>
</evidence>
<comment type="subcellular location">
    <subcellularLocation>
        <location evidence="1 5 6">Nucleus</location>
    </subcellularLocation>
</comment>
<feature type="region of interest" description="Disordered" evidence="7">
    <location>
        <begin position="312"/>
        <end position="348"/>
    </location>
</feature>
<dbReference type="Gene3D" id="1.10.10.60">
    <property type="entry name" value="Homeodomain-like"/>
    <property type="match status" value="1"/>
</dbReference>
<dbReference type="AlphaFoldDB" id="A0A6P5LTL2"/>
<proteinExistence type="predicted"/>
<sequence>MPPFQSLDRSQSVAMEIVTNEEWGRAGNVGAGAQATRGGLPLPRCPLFLAWPRKTSHSRSRPATMKPSKLEPALTSDSSTSSKKGAKRERTMFNEVQLDVLLGEFHKNPYPNYSVRSELANRLDVPESRIQNWFQNRRAKQSRQLKEKEGLNLSGQSQGQGEQSSLVHGLKSPQTSAPSQVPQESLPETTLAWPNRSRFPSSKVTKATLGDGPGFPETVATASGLTKEASESPEAWLQPPGLTVESHPCLKSQSWGSSPQSTPSRLQTLKRGQQPERQLWLEYLRQLHKQSQQYPWMQEYLEYLQQHPVPVAPALAPSPPESPLAETVPTASASLATEAAGPETTPAK</sequence>
<evidence type="ECO:0000256" key="4">
    <source>
        <dbReference type="ARBA" id="ARBA00023242"/>
    </source>
</evidence>
<evidence type="ECO:0000256" key="5">
    <source>
        <dbReference type="PROSITE-ProRule" id="PRU00108"/>
    </source>
</evidence>